<keyword evidence="2" id="KW-1185">Reference proteome</keyword>
<evidence type="ECO:0000313" key="2">
    <source>
        <dbReference type="Proteomes" id="UP001153331"/>
    </source>
</evidence>
<sequence>MQFELLHAQGDSPHDSTPSVLGPDTDRSSESEDSNFDAHRKPPLPYKIGFEFTARAHEAPPALDVDDIPMPPSQAEKWNSMSQTEYCLTDPVPDLSTYAGVSKVLKITSIIRVGSDRGAQLVVVNSSMVAKIYDPLYYDEMDWMIKQDVLRAAKGDYSREAAAYQQLQHSPAAKGVTPAYYGTWAATIATPIGPFDQQEIVSRAVYMILIEHLQGECMQYVNPYEMRRRVRSRILKKVLDAEAIISDAGVRHRDCHPRNVILLGSSYDSPDLEVKVIDFNIARVLKPEDISTRVIRLKAKSPDKLCSPILRHYGSMEEFSASGWCPDDRKEAGKWLWRHFNNDQRYFPVVWDPEHSLERPRYLEDCGSELAVD</sequence>
<organism evidence="1 2">
    <name type="scientific">Boeremia exigua</name>
    <dbReference type="NCBI Taxonomy" id="749465"/>
    <lineage>
        <taxon>Eukaryota</taxon>
        <taxon>Fungi</taxon>
        <taxon>Dikarya</taxon>
        <taxon>Ascomycota</taxon>
        <taxon>Pezizomycotina</taxon>
        <taxon>Dothideomycetes</taxon>
        <taxon>Pleosporomycetidae</taxon>
        <taxon>Pleosporales</taxon>
        <taxon>Pleosporineae</taxon>
        <taxon>Didymellaceae</taxon>
        <taxon>Boeremia</taxon>
    </lineage>
</organism>
<accession>A0ACC2I830</accession>
<evidence type="ECO:0000313" key="1">
    <source>
        <dbReference type="EMBL" id="KAJ8111341.1"/>
    </source>
</evidence>
<name>A0ACC2I830_9PLEO</name>
<gene>
    <name evidence="1" type="ORF">OPT61_g6041</name>
</gene>
<protein>
    <submittedName>
        <fullName evidence="1">Uncharacterized protein</fullName>
    </submittedName>
</protein>
<dbReference type="EMBL" id="JAPHNI010000415">
    <property type="protein sequence ID" value="KAJ8111341.1"/>
    <property type="molecule type" value="Genomic_DNA"/>
</dbReference>
<comment type="caution">
    <text evidence="1">The sequence shown here is derived from an EMBL/GenBank/DDBJ whole genome shotgun (WGS) entry which is preliminary data.</text>
</comment>
<dbReference type="Proteomes" id="UP001153331">
    <property type="component" value="Unassembled WGS sequence"/>
</dbReference>
<proteinExistence type="predicted"/>
<reference evidence="1" key="1">
    <citation type="submission" date="2022-11" db="EMBL/GenBank/DDBJ databases">
        <title>Genome Sequence of Boeremia exigua.</title>
        <authorList>
            <person name="Buettner E."/>
        </authorList>
    </citation>
    <scope>NUCLEOTIDE SEQUENCE</scope>
    <source>
        <strain evidence="1">CU02</strain>
    </source>
</reference>